<feature type="region of interest" description="Disordered" evidence="5">
    <location>
        <begin position="1"/>
        <end position="66"/>
    </location>
</feature>
<evidence type="ECO:0000256" key="2">
    <source>
        <dbReference type="ARBA" id="ARBA00022679"/>
    </source>
</evidence>
<dbReference type="SUPFAM" id="SSF52777">
    <property type="entry name" value="CoA-dependent acyltransferases"/>
    <property type="match status" value="2"/>
</dbReference>
<keyword evidence="2 7" id="KW-0808">Transferase</keyword>
<dbReference type="Pfam" id="PF00755">
    <property type="entry name" value="Carn_acyltransf"/>
    <property type="match status" value="1"/>
</dbReference>
<feature type="domain" description="Choline/carnitine acyltransferase" evidence="6">
    <location>
        <begin position="83"/>
        <end position="688"/>
    </location>
</feature>
<evidence type="ECO:0000256" key="5">
    <source>
        <dbReference type="SAM" id="MobiDB-lite"/>
    </source>
</evidence>
<keyword evidence="3" id="KW-0012">Acyltransferase</keyword>
<dbReference type="InterPro" id="IPR039551">
    <property type="entry name" value="Cho/carn_acyl_trans"/>
</dbReference>
<gene>
    <name evidence="7" type="ORF">FCC1311_089861</name>
</gene>
<accession>A0A2R5GEN1</accession>
<evidence type="ECO:0000256" key="4">
    <source>
        <dbReference type="PIRSR" id="PIRSR600542-1"/>
    </source>
</evidence>
<dbReference type="Gene3D" id="3.30.559.10">
    <property type="entry name" value="Chloramphenicol acetyltransferase-like domain"/>
    <property type="match status" value="1"/>
</dbReference>
<dbReference type="InterPro" id="IPR023213">
    <property type="entry name" value="CAT-like_dom_sf"/>
</dbReference>
<dbReference type="OrthoDB" id="240216at2759"/>
<dbReference type="PROSITE" id="PS00439">
    <property type="entry name" value="ACYLTRANSF_C_1"/>
    <property type="match status" value="1"/>
</dbReference>
<keyword evidence="8" id="KW-1185">Reference proteome</keyword>
<organism evidence="7 8">
    <name type="scientific">Hondaea fermentalgiana</name>
    <dbReference type="NCBI Taxonomy" id="2315210"/>
    <lineage>
        <taxon>Eukaryota</taxon>
        <taxon>Sar</taxon>
        <taxon>Stramenopiles</taxon>
        <taxon>Bigyra</taxon>
        <taxon>Labyrinthulomycetes</taxon>
        <taxon>Thraustochytrida</taxon>
        <taxon>Thraustochytriidae</taxon>
        <taxon>Hondaea</taxon>
    </lineage>
</organism>
<dbReference type="InterPro" id="IPR000542">
    <property type="entry name" value="Carn_acyl_trans"/>
</dbReference>
<evidence type="ECO:0000313" key="8">
    <source>
        <dbReference type="Proteomes" id="UP000241890"/>
    </source>
</evidence>
<reference evidence="7 8" key="1">
    <citation type="submission" date="2017-12" db="EMBL/GenBank/DDBJ databases">
        <title>Sequencing, de novo assembly and annotation of complete genome of a new Thraustochytrid species, strain FCC1311.</title>
        <authorList>
            <person name="Sedici K."/>
            <person name="Godart F."/>
            <person name="Aiese Cigliano R."/>
            <person name="Sanseverino W."/>
            <person name="Barakat M."/>
            <person name="Ortet P."/>
            <person name="Marechal E."/>
            <person name="Cagnac O."/>
            <person name="Amato A."/>
        </authorList>
    </citation>
    <scope>NUCLEOTIDE SEQUENCE [LARGE SCALE GENOMIC DNA]</scope>
</reference>
<dbReference type="Gene3D" id="3.30.559.70">
    <property type="entry name" value="Choline/Carnitine o-acyltransferase, domain 2"/>
    <property type="match status" value="1"/>
</dbReference>
<proteinExistence type="inferred from homology"/>
<comment type="caution">
    <text evidence="7">The sequence shown here is derived from an EMBL/GenBank/DDBJ whole genome shotgun (WGS) entry which is preliminary data.</text>
</comment>
<dbReference type="AlphaFoldDB" id="A0A2R5GEN1"/>
<dbReference type="Proteomes" id="UP000241890">
    <property type="component" value="Unassembled WGS sequence"/>
</dbReference>
<evidence type="ECO:0000259" key="6">
    <source>
        <dbReference type="Pfam" id="PF00755"/>
    </source>
</evidence>
<name>A0A2R5GEN1_9STRA</name>
<dbReference type="PANTHER" id="PTHR22589">
    <property type="entry name" value="CARNITINE O-ACYLTRANSFERASE"/>
    <property type="match status" value="1"/>
</dbReference>
<evidence type="ECO:0000313" key="7">
    <source>
        <dbReference type="EMBL" id="GBG27083.1"/>
    </source>
</evidence>
<evidence type="ECO:0000256" key="1">
    <source>
        <dbReference type="ARBA" id="ARBA00005232"/>
    </source>
</evidence>
<comment type="similarity">
    <text evidence="1">Belongs to the carnitine/choline acetyltransferase family.</text>
</comment>
<sequence>VWTSGRCKQGRVPAESVQLHSRNQHLSARPRQTRTETETETETETRGARAQRAEIERASGEKGKGAMTTPVKTFEMQDSLPTLPVPDLQETLQAYLTSVEPLLTAEEFAATKAKVEDFGKAGGDGEKLHKLLLERAAGIRPRDGPSKITPAEHPDGSAYPKSHWLEEWWETLAYLSDRTSLAVNINCFQTHFRAQPCADPVLRAAWVIKGAMDVKHLLDEGLVPPERAGKSVFCNSQYMRVFSTTRVPDAECDKLMTYTESDHVCVERRGNWYVLDKVAGKSVAELHAALIAIKDDADTKARGPGVGAFTGTDRTRWAKSREALCKLSKENAEAVETLESALFHVVLSEATPDSPSEAQRMGQCGNGEDIWFDKSGTHLIFQNGVTVSNLEHTSADAVVPGRVYTYIDEYVHVNAPEVGYAVTPENGFKEGLSNIPVTRNPVGYGEPSSSSLAPRKLEFALDASLREALQDAKTELAQIIDDNITVGLNFPEFGGKTISNTCKGVSTDSFLQMSLALAFYRDQKEMPVPYETATTRGFFHGRTETIRPQSMAMRDFLRAFDDASVPRQKVADLVRQAATHHRNYLRRCMGGKGIDRHLLGLRVLAGQQGLSPAIFADKAYAKSTCFTLSTSQMPWAVQDWPGFGAYDPAAYGTCYRFTDVDTIVATVTSRKRTGNGKDARRFAEVIKQAFRDMQSLLSGYPASKL</sequence>
<feature type="non-terminal residue" evidence="7">
    <location>
        <position position="1"/>
    </location>
</feature>
<dbReference type="InterPro" id="IPR042231">
    <property type="entry name" value="Cho/carn_acyl_trans_2"/>
</dbReference>
<evidence type="ECO:0000256" key="3">
    <source>
        <dbReference type="ARBA" id="ARBA00023315"/>
    </source>
</evidence>
<dbReference type="EMBL" id="BEYU01000027">
    <property type="protein sequence ID" value="GBG27083.1"/>
    <property type="molecule type" value="Genomic_DNA"/>
</dbReference>
<dbReference type="InParanoid" id="A0A2R5GEN1"/>
<feature type="compositionally biased region" description="Basic and acidic residues" evidence="5">
    <location>
        <begin position="33"/>
        <end position="64"/>
    </location>
</feature>
<protein>
    <submittedName>
        <fullName evidence="7">Carnitine O-acetyltransferase</fullName>
    </submittedName>
</protein>
<dbReference type="GO" id="GO:0016746">
    <property type="term" value="F:acyltransferase activity"/>
    <property type="evidence" value="ECO:0007669"/>
    <property type="project" value="UniProtKB-KW"/>
</dbReference>
<feature type="active site" description="Proton acceptor" evidence="4">
    <location>
        <position position="392"/>
    </location>
</feature>